<organism evidence="1">
    <name type="scientific">Cacopsylla melanoneura</name>
    <dbReference type="NCBI Taxonomy" id="428564"/>
    <lineage>
        <taxon>Eukaryota</taxon>
        <taxon>Metazoa</taxon>
        <taxon>Ecdysozoa</taxon>
        <taxon>Arthropoda</taxon>
        <taxon>Hexapoda</taxon>
        <taxon>Insecta</taxon>
        <taxon>Pterygota</taxon>
        <taxon>Neoptera</taxon>
        <taxon>Paraneoptera</taxon>
        <taxon>Hemiptera</taxon>
        <taxon>Sternorrhyncha</taxon>
        <taxon>Psylloidea</taxon>
        <taxon>Psyllidae</taxon>
        <taxon>Psyllinae</taxon>
        <taxon>Cacopsylla</taxon>
    </lineage>
</organism>
<accession>A0A8D8M7W7</accession>
<name>A0A8D8M7W7_9HEMI</name>
<dbReference type="AlphaFoldDB" id="A0A8D8M7W7"/>
<reference evidence="1" key="1">
    <citation type="submission" date="2021-05" db="EMBL/GenBank/DDBJ databases">
        <authorList>
            <person name="Alioto T."/>
            <person name="Alioto T."/>
            <person name="Gomez Garrido J."/>
        </authorList>
    </citation>
    <scope>NUCLEOTIDE SEQUENCE</scope>
</reference>
<protein>
    <submittedName>
        <fullName evidence="1">Uncharacterized protein</fullName>
    </submittedName>
</protein>
<evidence type="ECO:0000313" key="1">
    <source>
        <dbReference type="EMBL" id="CAG6619467.1"/>
    </source>
</evidence>
<sequence length="123" mass="13898">MTRGPLTQLCPGETIVIRTPMILFHPLTSIPKNLVPSMTAVLASTLVCSQIAAFLMIRTLADHQVWVQCLFQLHWFCQNHQVYFVIKRGSLARSVLLGDRQVFSVIPSLLVQKMRGQPRLNTI</sequence>
<proteinExistence type="predicted"/>
<dbReference type="EMBL" id="HBUF01045527">
    <property type="protein sequence ID" value="CAG6619467.1"/>
    <property type="molecule type" value="Transcribed_RNA"/>
</dbReference>